<dbReference type="InterPro" id="IPR043519">
    <property type="entry name" value="NT_sf"/>
</dbReference>
<sequence>MRSSAFRRLRIFRKTDFDHGLHSSNFRISARQLSSTQGIINDGTYKTPNARLQDVLENRASSVDVGDLSTIVQAYRDTNRNQHDQKAKEAEQGDWPNGYVYGSSGASQEHGTRSLGDAMQNQSKIREERKALTKHDDLKKHKLVPPHIGSARDLHGLWILELEGKTRAARMRRPWVLCLDQAHQDPSVRLSAEIQAFDDYMRPSSAESGAANTALSSVKDSLGRDYTTTLMGSRATGLETPLSDIDIGVHRTEWDFEALNPLNQRKVMHDWLLPLHSLFRGDTNKFRKTKLLNSRVPVLTTVHRATDLEIQIQCQQRPDNRQEATKAYIRDMPSLRPLYHVLRHALTVRDLVGAREGGIGSYPLFVMIMTALKFLGQDYKSLDLGEQLLYVLKFWAELDTTNGAYAADPPRVFNKKRIKDEWFANHKPLDPAIDAQAAIDQILEHQAFRPYLLCLQDPADASHDLGRNCHHIKSIQETFKAMQEQLLLSMRIEKDEMAWKLDSLVRADYQHFEWLRSKLAHSVTHPGERFMMGSFPKIYRNQDQRIADFKAQKRESMPEKPPKPQPSSPRLETLFKKYTKPFSPAHADDEALGFRRANPLAEPRGSMRHGIDRKADDGP</sequence>
<dbReference type="GO" id="GO:0031123">
    <property type="term" value="P:RNA 3'-end processing"/>
    <property type="evidence" value="ECO:0007669"/>
    <property type="project" value="TreeGrafter"/>
</dbReference>
<dbReference type="Pfam" id="PF22600">
    <property type="entry name" value="MTPAP-like_central"/>
    <property type="match status" value="1"/>
</dbReference>
<accession>A0AA43QH05</accession>
<dbReference type="GO" id="GO:0043634">
    <property type="term" value="P:polyadenylation-dependent ncRNA catabolic process"/>
    <property type="evidence" value="ECO:0007669"/>
    <property type="project" value="TreeGrafter"/>
</dbReference>
<dbReference type="InterPro" id="IPR045862">
    <property type="entry name" value="Trf4-like"/>
</dbReference>
<gene>
    <name evidence="3" type="ORF">OHK93_000635</name>
</gene>
<dbReference type="InterPro" id="IPR054708">
    <property type="entry name" value="MTPAP-like_central"/>
</dbReference>
<feature type="region of interest" description="Disordered" evidence="1">
    <location>
        <begin position="552"/>
        <end position="619"/>
    </location>
</feature>
<protein>
    <recommendedName>
        <fullName evidence="2">Poly(A) RNA polymerase mitochondrial-like central palm domain-containing protein</fullName>
    </recommendedName>
</protein>
<dbReference type="Gene3D" id="3.30.460.10">
    <property type="entry name" value="Beta Polymerase, domain 2"/>
    <property type="match status" value="1"/>
</dbReference>
<dbReference type="GO" id="GO:0003729">
    <property type="term" value="F:mRNA binding"/>
    <property type="evidence" value="ECO:0007669"/>
    <property type="project" value="TreeGrafter"/>
</dbReference>
<evidence type="ECO:0000313" key="4">
    <source>
        <dbReference type="Proteomes" id="UP001161017"/>
    </source>
</evidence>
<dbReference type="EMBL" id="JAPUFD010000001">
    <property type="protein sequence ID" value="MDI1485497.1"/>
    <property type="molecule type" value="Genomic_DNA"/>
</dbReference>
<dbReference type="GO" id="GO:0005730">
    <property type="term" value="C:nucleolus"/>
    <property type="evidence" value="ECO:0007669"/>
    <property type="project" value="TreeGrafter"/>
</dbReference>
<organism evidence="3 4">
    <name type="scientific">Ramalina farinacea</name>
    <dbReference type="NCBI Taxonomy" id="258253"/>
    <lineage>
        <taxon>Eukaryota</taxon>
        <taxon>Fungi</taxon>
        <taxon>Dikarya</taxon>
        <taxon>Ascomycota</taxon>
        <taxon>Pezizomycotina</taxon>
        <taxon>Lecanoromycetes</taxon>
        <taxon>OSLEUM clade</taxon>
        <taxon>Lecanoromycetidae</taxon>
        <taxon>Lecanorales</taxon>
        <taxon>Lecanorineae</taxon>
        <taxon>Ramalinaceae</taxon>
        <taxon>Ramalina</taxon>
    </lineage>
</organism>
<feature type="non-terminal residue" evidence="3">
    <location>
        <position position="619"/>
    </location>
</feature>
<dbReference type="PANTHER" id="PTHR23092">
    <property type="entry name" value="POLY(A) RNA POLYMERASE"/>
    <property type="match status" value="1"/>
</dbReference>
<feature type="domain" description="Poly(A) RNA polymerase mitochondrial-like central palm" evidence="2">
    <location>
        <begin position="191"/>
        <end position="316"/>
    </location>
</feature>
<dbReference type="PANTHER" id="PTHR23092:SF15">
    <property type="entry name" value="INACTIVE NON-CANONICAL POLY(A) RNA POLYMERASE PROTEIN TRF4-2-RELATED"/>
    <property type="match status" value="1"/>
</dbReference>
<dbReference type="GO" id="GO:1990817">
    <property type="term" value="F:poly(A) RNA polymerase activity"/>
    <property type="evidence" value="ECO:0007669"/>
    <property type="project" value="InterPro"/>
</dbReference>
<comment type="caution">
    <text evidence="3">The sequence shown here is derived from an EMBL/GenBank/DDBJ whole genome shotgun (WGS) entry which is preliminary data.</text>
</comment>
<evidence type="ECO:0000256" key="1">
    <source>
        <dbReference type="SAM" id="MobiDB-lite"/>
    </source>
</evidence>
<feature type="compositionally biased region" description="Basic and acidic residues" evidence="1">
    <location>
        <begin position="80"/>
        <end position="91"/>
    </location>
</feature>
<feature type="region of interest" description="Disordered" evidence="1">
    <location>
        <begin position="80"/>
        <end position="122"/>
    </location>
</feature>
<dbReference type="GO" id="GO:0010605">
    <property type="term" value="P:negative regulation of macromolecule metabolic process"/>
    <property type="evidence" value="ECO:0007669"/>
    <property type="project" value="UniProtKB-ARBA"/>
</dbReference>
<evidence type="ECO:0000313" key="3">
    <source>
        <dbReference type="EMBL" id="MDI1485497.1"/>
    </source>
</evidence>
<dbReference type="Proteomes" id="UP001161017">
    <property type="component" value="Unassembled WGS sequence"/>
</dbReference>
<dbReference type="AlphaFoldDB" id="A0AA43QH05"/>
<evidence type="ECO:0000259" key="2">
    <source>
        <dbReference type="Pfam" id="PF22600"/>
    </source>
</evidence>
<feature type="compositionally biased region" description="Basic and acidic residues" evidence="1">
    <location>
        <begin position="552"/>
        <end position="562"/>
    </location>
</feature>
<dbReference type="SUPFAM" id="SSF81301">
    <property type="entry name" value="Nucleotidyltransferase"/>
    <property type="match status" value="1"/>
</dbReference>
<feature type="compositionally biased region" description="Basic and acidic residues" evidence="1">
    <location>
        <begin position="609"/>
        <end position="619"/>
    </location>
</feature>
<dbReference type="SUPFAM" id="SSF81631">
    <property type="entry name" value="PAP/OAS1 substrate-binding domain"/>
    <property type="match status" value="1"/>
</dbReference>
<proteinExistence type="predicted"/>
<dbReference type="GO" id="GO:0031499">
    <property type="term" value="C:TRAMP complex"/>
    <property type="evidence" value="ECO:0007669"/>
    <property type="project" value="TreeGrafter"/>
</dbReference>
<reference evidence="3" key="1">
    <citation type="journal article" date="2023" name="Genome Biol. Evol.">
        <title>First Whole Genome Sequence and Flow Cytometry Genome Size Data for the Lichen-Forming Fungus Ramalina farinacea (Ascomycota).</title>
        <authorList>
            <person name="Llewellyn T."/>
            <person name="Mian S."/>
            <person name="Hill R."/>
            <person name="Leitch I.J."/>
            <person name="Gaya E."/>
        </authorList>
    </citation>
    <scope>NUCLEOTIDE SEQUENCE</scope>
    <source>
        <strain evidence="3">LIQ254RAFAR</strain>
    </source>
</reference>
<name>A0AA43QH05_9LECA</name>
<keyword evidence="4" id="KW-1185">Reference proteome</keyword>
<dbReference type="Gene3D" id="1.10.1410.10">
    <property type="match status" value="1"/>
</dbReference>